<name>A0ABN7V6G2_GIGMA</name>
<protein>
    <submittedName>
        <fullName evidence="1">28861_t:CDS:1</fullName>
    </submittedName>
</protein>
<organism evidence="1 2">
    <name type="scientific">Gigaspora margarita</name>
    <dbReference type="NCBI Taxonomy" id="4874"/>
    <lineage>
        <taxon>Eukaryota</taxon>
        <taxon>Fungi</taxon>
        <taxon>Fungi incertae sedis</taxon>
        <taxon>Mucoromycota</taxon>
        <taxon>Glomeromycotina</taxon>
        <taxon>Glomeromycetes</taxon>
        <taxon>Diversisporales</taxon>
        <taxon>Gigasporaceae</taxon>
        <taxon>Gigaspora</taxon>
    </lineage>
</organism>
<comment type="caution">
    <text evidence="1">The sequence shown here is derived from an EMBL/GenBank/DDBJ whole genome shotgun (WGS) entry which is preliminary data.</text>
</comment>
<evidence type="ECO:0000313" key="2">
    <source>
        <dbReference type="Proteomes" id="UP000789901"/>
    </source>
</evidence>
<accession>A0ABN7V6G2</accession>
<reference evidence="1 2" key="1">
    <citation type="submission" date="2021-06" db="EMBL/GenBank/DDBJ databases">
        <authorList>
            <person name="Kallberg Y."/>
            <person name="Tangrot J."/>
            <person name="Rosling A."/>
        </authorList>
    </citation>
    <scope>NUCLEOTIDE SEQUENCE [LARGE SCALE GENOMIC DNA]</scope>
    <source>
        <strain evidence="1 2">120-4 pot B 10/14</strain>
    </source>
</reference>
<evidence type="ECO:0000313" key="1">
    <source>
        <dbReference type="EMBL" id="CAG8733619.1"/>
    </source>
</evidence>
<dbReference type="EMBL" id="CAJVQB010009789">
    <property type="protein sequence ID" value="CAG8733619.1"/>
    <property type="molecule type" value="Genomic_DNA"/>
</dbReference>
<proteinExistence type="predicted"/>
<keyword evidence="2" id="KW-1185">Reference proteome</keyword>
<sequence length="139" mass="15844">MPNTSPSLTPSAIQEYNNNSTDMQVCTTFHTTMDLGDDDMEHATKKMKTIATPMPEVFQILSSKIAILVKEQGQLADPNKKPKLPNYLKTLKKIMDKTLSDLLTNLLIFDYNKIILTINVLHEKFDFRAAPPYLFRLLN</sequence>
<gene>
    <name evidence="1" type="ORF">GMARGA_LOCUS14637</name>
</gene>
<dbReference type="Proteomes" id="UP000789901">
    <property type="component" value="Unassembled WGS sequence"/>
</dbReference>